<dbReference type="Pfam" id="PF03403">
    <property type="entry name" value="PAF-AH_p_II"/>
    <property type="match status" value="1"/>
</dbReference>
<organism evidence="5 6">
    <name type="scientific">Roseateles aquae</name>
    <dbReference type="NCBI Taxonomy" id="3077235"/>
    <lineage>
        <taxon>Bacteria</taxon>
        <taxon>Pseudomonadati</taxon>
        <taxon>Pseudomonadota</taxon>
        <taxon>Betaproteobacteria</taxon>
        <taxon>Burkholderiales</taxon>
        <taxon>Sphaerotilaceae</taxon>
        <taxon>Roseateles</taxon>
    </lineage>
</organism>
<keyword evidence="4" id="KW-0732">Signal</keyword>
<keyword evidence="2" id="KW-0442">Lipid degradation</keyword>
<dbReference type="RefSeq" id="WP_315652069.1">
    <property type="nucleotide sequence ID" value="NZ_JAVXZY010000008.1"/>
</dbReference>
<feature type="signal peptide" evidence="4">
    <location>
        <begin position="1"/>
        <end position="32"/>
    </location>
</feature>
<keyword evidence="6" id="KW-1185">Reference proteome</keyword>
<protein>
    <recommendedName>
        <fullName evidence="7">Acetylhydrolase</fullName>
    </recommendedName>
</protein>
<feature type="chain" id="PRO_5045253490" description="Acetylhydrolase" evidence="4">
    <location>
        <begin position="33"/>
        <end position="352"/>
    </location>
</feature>
<dbReference type="PANTHER" id="PTHR10272:SF0">
    <property type="entry name" value="PLATELET-ACTIVATING FACTOR ACETYLHYDROLASE"/>
    <property type="match status" value="1"/>
</dbReference>
<evidence type="ECO:0000313" key="5">
    <source>
        <dbReference type="EMBL" id="MDT9001184.1"/>
    </source>
</evidence>
<dbReference type="SUPFAM" id="SSF53474">
    <property type="entry name" value="alpha/beta-Hydrolases"/>
    <property type="match status" value="1"/>
</dbReference>
<evidence type="ECO:0000313" key="6">
    <source>
        <dbReference type="Proteomes" id="UP001246372"/>
    </source>
</evidence>
<evidence type="ECO:0000256" key="2">
    <source>
        <dbReference type="ARBA" id="ARBA00022963"/>
    </source>
</evidence>
<proteinExistence type="predicted"/>
<reference evidence="5" key="1">
    <citation type="submission" date="2023-09" db="EMBL/GenBank/DDBJ databases">
        <title>Paucibacter sp. APW11 Genome sequencing and assembly.</title>
        <authorList>
            <person name="Kim I."/>
        </authorList>
    </citation>
    <scope>NUCLEOTIDE SEQUENCE</scope>
    <source>
        <strain evidence="5">APW11</strain>
    </source>
</reference>
<dbReference type="EMBL" id="JAVXZY010000008">
    <property type="protein sequence ID" value="MDT9001184.1"/>
    <property type="molecule type" value="Genomic_DNA"/>
</dbReference>
<dbReference type="Gene3D" id="3.40.50.1820">
    <property type="entry name" value="alpha/beta hydrolase"/>
    <property type="match status" value="1"/>
</dbReference>
<dbReference type="InterPro" id="IPR029058">
    <property type="entry name" value="AB_hydrolase_fold"/>
</dbReference>
<accession>A0ABU3PF82</accession>
<name>A0ABU3PF82_9BURK</name>
<evidence type="ECO:0000256" key="1">
    <source>
        <dbReference type="ARBA" id="ARBA00022801"/>
    </source>
</evidence>
<keyword evidence="3" id="KW-0443">Lipid metabolism</keyword>
<evidence type="ECO:0000256" key="4">
    <source>
        <dbReference type="SAM" id="SignalP"/>
    </source>
</evidence>
<evidence type="ECO:0000256" key="3">
    <source>
        <dbReference type="ARBA" id="ARBA00023098"/>
    </source>
</evidence>
<comment type="caution">
    <text evidence="5">The sequence shown here is derived from an EMBL/GenBank/DDBJ whole genome shotgun (WGS) entry which is preliminary data.</text>
</comment>
<keyword evidence="1" id="KW-0378">Hydrolase</keyword>
<dbReference type="Proteomes" id="UP001246372">
    <property type="component" value="Unassembled WGS sequence"/>
</dbReference>
<evidence type="ECO:0008006" key="7">
    <source>
        <dbReference type="Google" id="ProtNLM"/>
    </source>
</evidence>
<dbReference type="PANTHER" id="PTHR10272">
    <property type="entry name" value="PLATELET-ACTIVATING FACTOR ACETYLHYDROLASE"/>
    <property type="match status" value="1"/>
</dbReference>
<gene>
    <name evidence="5" type="ORF">RQP53_18040</name>
</gene>
<sequence length="352" mass="37657">MMQALRATSSRQLLHVLLALVLAAGLAQPLRAQDAPAQPLAGASGASASTAKAADKAYSSIDLDWRDEQRQRAVPAKLYWPEPDAGKPAANGVPLVVFSHGIGGSRNGYSYLGSFWASHGVASLHVQHVGSDRGLWMGNPLGLVGRLQGAAREDEALNRVRDVSFALDQLLASDWGQQLDPARIVAAGHSYGANTSLLLSGARISREGQVLPLRDPRIKAAIIISAPPFYGQQDSEAILQGISVPTLHITASEDVIRIPGYFSAAEDRIKVFQATGGPDKALAVFQGGSHSIFTDRAGTGGVALNPRVKAATRELTLAFLHRIFAGERSELSQWPERYRDLLARWEPPRAAD</sequence>